<evidence type="ECO:0000256" key="9">
    <source>
        <dbReference type="PROSITE-ProRule" id="PRU00552"/>
    </source>
</evidence>
<feature type="short sequence motif" description="Q motif" evidence="9">
    <location>
        <begin position="16"/>
        <end position="44"/>
    </location>
</feature>
<dbReference type="EMBL" id="JAYKXN010000005">
    <property type="protein sequence ID" value="KAK7285362.1"/>
    <property type="molecule type" value="Genomic_DNA"/>
</dbReference>
<dbReference type="InterPro" id="IPR001650">
    <property type="entry name" value="Helicase_C-like"/>
</dbReference>
<accession>A0AAN9P4S0</accession>
<dbReference type="InterPro" id="IPR014001">
    <property type="entry name" value="Helicase_ATP-bd"/>
</dbReference>
<feature type="domain" description="DEAD-box RNA helicase Q" evidence="13">
    <location>
        <begin position="16"/>
        <end position="44"/>
    </location>
</feature>
<feature type="region of interest" description="Disordered" evidence="10">
    <location>
        <begin position="534"/>
        <end position="595"/>
    </location>
</feature>
<keyword evidence="3" id="KW-0378">Hydrolase</keyword>
<keyword evidence="6" id="KW-0694">RNA-binding</keyword>
<dbReference type="EC" id="3.6.4.13" evidence="1"/>
<dbReference type="PROSITE" id="PS51192">
    <property type="entry name" value="HELICASE_ATP_BIND_1"/>
    <property type="match status" value="1"/>
</dbReference>
<evidence type="ECO:0000256" key="3">
    <source>
        <dbReference type="ARBA" id="ARBA00022801"/>
    </source>
</evidence>
<organism evidence="14 15">
    <name type="scientific">Clitoria ternatea</name>
    <name type="common">Butterfly pea</name>
    <dbReference type="NCBI Taxonomy" id="43366"/>
    <lineage>
        <taxon>Eukaryota</taxon>
        <taxon>Viridiplantae</taxon>
        <taxon>Streptophyta</taxon>
        <taxon>Embryophyta</taxon>
        <taxon>Tracheophyta</taxon>
        <taxon>Spermatophyta</taxon>
        <taxon>Magnoliopsida</taxon>
        <taxon>eudicotyledons</taxon>
        <taxon>Gunneridae</taxon>
        <taxon>Pentapetalae</taxon>
        <taxon>rosids</taxon>
        <taxon>fabids</taxon>
        <taxon>Fabales</taxon>
        <taxon>Fabaceae</taxon>
        <taxon>Papilionoideae</taxon>
        <taxon>50 kb inversion clade</taxon>
        <taxon>NPAAA clade</taxon>
        <taxon>indigoferoid/millettioid clade</taxon>
        <taxon>Phaseoleae</taxon>
        <taxon>Clitoria</taxon>
    </lineage>
</organism>
<dbReference type="InterPro" id="IPR027417">
    <property type="entry name" value="P-loop_NTPase"/>
</dbReference>
<evidence type="ECO:0000256" key="7">
    <source>
        <dbReference type="ARBA" id="ARBA00038041"/>
    </source>
</evidence>
<comment type="similarity">
    <text evidence="7">Belongs to the DEAD box helicase family. DDX56/DBP9 subfamily.</text>
</comment>
<keyword evidence="5" id="KW-0067">ATP-binding</keyword>
<reference evidence="14 15" key="1">
    <citation type="submission" date="2024-01" db="EMBL/GenBank/DDBJ databases">
        <title>The genomes of 5 underutilized Papilionoideae crops provide insights into root nodulation and disease resistance.</title>
        <authorList>
            <person name="Yuan L."/>
        </authorList>
    </citation>
    <scope>NUCLEOTIDE SEQUENCE [LARGE SCALE GENOMIC DNA]</scope>
    <source>
        <strain evidence="14">LY-2023</strain>
        <tissue evidence="14">Leaf</tissue>
    </source>
</reference>
<protein>
    <recommendedName>
        <fullName evidence="1">RNA helicase</fullName>
        <ecNumber evidence="1">3.6.4.13</ecNumber>
    </recommendedName>
</protein>
<dbReference type="PROSITE" id="PS51195">
    <property type="entry name" value="Q_MOTIF"/>
    <property type="match status" value="1"/>
</dbReference>
<dbReference type="GO" id="GO:0005829">
    <property type="term" value="C:cytosol"/>
    <property type="evidence" value="ECO:0007669"/>
    <property type="project" value="TreeGrafter"/>
</dbReference>
<evidence type="ECO:0000256" key="2">
    <source>
        <dbReference type="ARBA" id="ARBA00022741"/>
    </source>
</evidence>
<feature type="compositionally biased region" description="Basic and acidic residues" evidence="10">
    <location>
        <begin position="581"/>
        <end position="595"/>
    </location>
</feature>
<dbReference type="SMART" id="SM00490">
    <property type="entry name" value="HELICc"/>
    <property type="match status" value="1"/>
</dbReference>
<evidence type="ECO:0000256" key="8">
    <source>
        <dbReference type="ARBA" id="ARBA00047984"/>
    </source>
</evidence>
<dbReference type="PROSITE" id="PS51194">
    <property type="entry name" value="HELICASE_CTER"/>
    <property type="match status" value="1"/>
</dbReference>
<dbReference type="GO" id="GO:0016787">
    <property type="term" value="F:hydrolase activity"/>
    <property type="evidence" value="ECO:0007669"/>
    <property type="project" value="UniProtKB-KW"/>
</dbReference>
<dbReference type="Pfam" id="PF00270">
    <property type="entry name" value="DEAD"/>
    <property type="match status" value="1"/>
</dbReference>
<evidence type="ECO:0000256" key="5">
    <source>
        <dbReference type="ARBA" id="ARBA00022840"/>
    </source>
</evidence>
<feature type="compositionally biased region" description="Basic residues" evidence="10">
    <location>
        <begin position="562"/>
        <end position="571"/>
    </location>
</feature>
<dbReference type="Proteomes" id="UP001359559">
    <property type="component" value="Unassembled WGS sequence"/>
</dbReference>
<dbReference type="AlphaFoldDB" id="A0AAN9P4S0"/>
<sequence>MAQTSETVHEFEDEDQSFEELGLDARLVRALLKKRIQKPTPIQRVAIPLILEGKDVVARAKTGSGKTFAYLLPLLQKLFTGNVDRKKLAPNAFILVPTRELCQQVYAEVLSLVESCKVQLKVVQLNSNMLANDLRAALAGTPDVLIATPACVAKCLSNGILQAASINGSLEILVLDEADLLLSYGYENDIKAFTPHVPRSCQCLLMSATSSADVDKLKKLILHNPFILTLPEVGNQKDDIIPKNVQQFWISCPASDKLLYILAVLKLELVQKKVLIFTNTIDMSFRLKLFLEKFGIKSAVLNPELPQNSRLHILEEFNAGLFDYLIATDVSQSKEKDEAPKESIVGSQKSRRKHAKIKLDSEFGVVRGIDFKNVYTVINFEMPQSVAGYVHRIGRTGRAYNSGASISLVSTDEMDTFEEIRSLIGDDENKGSISIAEFPLLTKNAVESLRYRAEDVAKSVTKIAVRESRAQGLRIEILNSEKLKAHFETNPRDLDLLQHDKVLSKNAPPPHLREVPEYLIDQTTKEARQMVKLARDAMGNNNRRWGSKRKLRKGGDPLKATASKRPHKKGVGKSGSSDGKNSNDGHKRQRKKDSI</sequence>
<proteinExistence type="inferred from homology"/>
<dbReference type="GO" id="GO:0003723">
    <property type="term" value="F:RNA binding"/>
    <property type="evidence" value="ECO:0007669"/>
    <property type="project" value="UniProtKB-KW"/>
</dbReference>
<evidence type="ECO:0000256" key="4">
    <source>
        <dbReference type="ARBA" id="ARBA00022806"/>
    </source>
</evidence>
<dbReference type="GO" id="GO:0003724">
    <property type="term" value="F:RNA helicase activity"/>
    <property type="evidence" value="ECO:0007669"/>
    <property type="project" value="UniProtKB-EC"/>
</dbReference>
<dbReference type="GO" id="GO:0005524">
    <property type="term" value="F:ATP binding"/>
    <property type="evidence" value="ECO:0007669"/>
    <property type="project" value="UniProtKB-KW"/>
</dbReference>
<dbReference type="PANTHER" id="PTHR47959:SF21">
    <property type="entry name" value="DEAD-BOX HELICASE 56"/>
    <property type="match status" value="1"/>
</dbReference>
<evidence type="ECO:0000259" key="13">
    <source>
        <dbReference type="PROSITE" id="PS51195"/>
    </source>
</evidence>
<evidence type="ECO:0000256" key="6">
    <source>
        <dbReference type="ARBA" id="ARBA00022884"/>
    </source>
</evidence>
<dbReference type="InterPro" id="IPR050079">
    <property type="entry name" value="DEAD_box_RNA_helicase"/>
</dbReference>
<name>A0AAN9P4S0_CLITE</name>
<comment type="caution">
    <text evidence="14">The sequence shown here is derived from an EMBL/GenBank/DDBJ whole genome shotgun (WGS) entry which is preliminary data.</text>
</comment>
<dbReference type="Gene3D" id="3.40.50.300">
    <property type="entry name" value="P-loop containing nucleotide triphosphate hydrolases"/>
    <property type="match status" value="2"/>
</dbReference>
<evidence type="ECO:0000259" key="12">
    <source>
        <dbReference type="PROSITE" id="PS51194"/>
    </source>
</evidence>
<comment type="catalytic activity">
    <reaction evidence="8">
        <text>ATP + H2O = ADP + phosphate + H(+)</text>
        <dbReference type="Rhea" id="RHEA:13065"/>
        <dbReference type="ChEBI" id="CHEBI:15377"/>
        <dbReference type="ChEBI" id="CHEBI:15378"/>
        <dbReference type="ChEBI" id="CHEBI:30616"/>
        <dbReference type="ChEBI" id="CHEBI:43474"/>
        <dbReference type="ChEBI" id="CHEBI:456216"/>
        <dbReference type="EC" id="3.6.4.13"/>
    </reaction>
</comment>
<dbReference type="PANTHER" id="PTHR47959">
    <property type="entry name" value="ATP-DEPENDENT RNA HELICASE RHLE-RELATED"/>
    <property type="match status" value="1"/>
</dbReference>
<feature type="domain" description="Helicase ATP-binding" evidence="11">
    <location>
        <begin position="47"/>
        <end position="228"/>
    </location>
</feature>
<dbReference type="SMART" id="SM00487">
    <property type="entry name" value="DEXDc"/>
    <property type="match status" value="1"/>
</dbReference>
<evidence type="ECO:0000256" key="1">
    <source>
        <dbReference type="ARBA" id="ARBA00012552"/>
    </source>
</evidence>
<dbReference type="InterPro" id="IPR011545">
    <property type="entry name" value="DEAD/DEAH_box_helicase_dom"/>
</dbReference>
<evidence type="ECO:0000313" key="15">
    <source>
        <dbReference type="Proteomes" id="UP001359559"/>
    </source>
</evidence>
<dbReference type="SUPFAM" id="SSF52540">
    <property type="entry name" value="P-loop containing nucleoside triphosphate hydrolases"/>
    <property type="match status" value="2"/>
</dbReference>
<keyword evidence="2" id="KW-0547">Nucleotide-binding</keyword>
<dbReference type="Pfam" id="PF00271">
    <property type="entry name" value="Helicase_C"/>
    <property type="match status" value="1"/>
</dbReference>
<gene>
    <name evidence="14" type="ORF">RJT34_20131</name>
</gene>
<evidence type="ECO:0000259" key="11">
    <source>
        <dbReference type="PROSITE" id="PS51192"/>
    </source>
</evidence>
<evidence type="ECO:0000256" key="10">
    <source>
        <dbReference type="SAM" id="MobiDB-lite"/>
    </source>
</evidence>
<feature type="domain" description="Helicase C-terminal" evidence="12">
    <location>
        <begin position="257"/>
        <end position="446"/>
    </location>
</feature>
<keyword evidence="4" id="KW-0347">Helicase</keyword>
<evidence type="ECO:0000313" key="14">
    <source>
        <dbReference type="EMBL" id="KAK7285362.1"/>
    </source>
</evidence>
<dbReference type="InterPro" id="IPR014014">
    <property type="entry name" value="RNA_helicase_DEAD_Q_motif"/>
</dbReference>
<dbReference type="CDD" id="cd18787">
    <property type="entry name" value="SF2_C_DEAD"/>
    <property type="match status" value="1"/>
</dbReference>
<dbReference type="CDD" id="cd17961">
    <property type="entry name" value="DEADc_DDX56"/>
    <property type="match status" value="1"/>
</dbReference>
<keyword evidence="15" id="KW-1185">Reference proteome</keyword>